<feature type="transmembrane region" description="Helical" evidence="10">
    <location>
        <begin position="45"/>
        <end position="61"/>
    </location>
</feature>
<sequence length="406" mass="43724">MMRWIRRSSRREALRDLLLWALLCLSAVLAPVTPPWWEPSGGWAAWAAVAGAVVLGGAVLVSRRSPLAGMLIVLAVGSWSVGEGLATVQIWRLDGLVTLGPLNGFTPAIVVLSWLTGRRAARSRPAALAFTAILGTGTALTLVTSCGPRPDPVTSHFWFPLLSGILLSALLPWGVGRLRWQRVEQRAREQRLIAGQAQLHERNRIAQDMHDSLGHDLALIALRAAALEMAPDLAERHRRAAGELREAAADTTERLRRVIGVLREGERAPLTPPQESVAEIVERARESGVRVELTGEESLRDRTACRVVQEALTNATKHAPGSPVTVQVLRTSAEITVTVTNRAAPTPPGRPRGGGLGLVGLHERVRLAGGTFTSGWTGGRFRVVASFPPDGLPRETEDLPLKDGAT</sequence>
<dbReference type="InterPro" id="IPR036890">
    <property type="entry name" value="HATPase_C_sf"/>
</dbReference>
<dbReference type="GO" id="GO:0016020">
    <property type="term" value="C:membrane"/>
    <property type="evidence" value="ECO:0007669"/>
    <property type="project" value="InterPro"/>
</dbReference>
<feature type="region of interest" description="Disordered" evidence="9">
    <location>
        <begin position="387"/>
        <end position="406"/>
    </location>
</feature>
<feature type="domain" description="Signal transduction histidine kinase subgroup 3 dimerisation and phosphoacceptor" evidence="12">
    <location>
        <begin position="201"/>
        <end position="265"/>
    </location>
</feature>
<dbReference type="Gene3D" id="1.20.5.1930">
    <property type="match status" value="1"/>
</dbReference>
<keyword evidence="6 13" id="KW-0418">Kinase</keyword>
<keyword evidence="10" id="KW-0812">Transmembrane</keyword>
<dbReference type="InterPro" id="IPR050482">
    <property type="entry name" value="Sensor_HK_TwoCompSys"/>
</dbReference>
<dbReference type="AlphaFoldDB" id="A0A7W7RZE7"/>
<evidence type="ECO:0000256" key="10">
    <source>
        <dbReference type="SAM" id="Phobius"/>
    </source>
</evidence>
<evidence type="ECO:0000256" key="6">
    <source>
        <dbReference type="ARBA" id="ARBA00022777"/>
    </source>
</evidence>
<keyword evidence="10" id="KW-0472">Membrane</keyword>
<dbReference type="Gene3D" id="3.30.565.10">
    <property type="entry name" value="Histidine kinase-like ATPase, C-terminal domain"/>
    <property type="match status" value="1"/>
</dbReference>
<comment type="catalytic activity">
    <reaction evidence="1">
        <text>ATP + protein L-histidine = ADP + protein N-phospho-L-histidine.</text>
        <dbReference type="EC" id="2.7.13.3"/>
    </reaction>
</comment>
<feature type="transmembrane region" description="Helical" evidence="10">
    <location>
        <begin position="68"/>
        <end position="90"/>
    </location>
</feature>
<feature type="transmembrane region" description="Helical" evidence="10">
    <location>
        <begin position="96"/>
        <end position="115"/>
    </location>
</feature>
<reference evidence="13 14" key="1">
    <citation type="submission" date="2020-08" db="EMBL/GenBank/DDBJ databases">
        <title>Sequencing the genomes of 1000 actinobacteria strains.</title>
        <authorList>
            <person name="Klenk H.-P."/>
        </authorList>
    </citation>
    <scope>NUCLEOTIDE SEQUENCE [LARGE SCALE GENOMIC DNA]</scope>
    <source>
        <strain evidence="13 14">DSM 43023</strain>
    </source>
</reference>
<feature type="transmembrane region" description="Helical" evidence="10">
    <location>
        <begin position="127"/>
        <end position="145"/>
    </location>
</feature>
<dbReference type="EC" id="2.7.13.3" evidence="2"/>
<dbReference type="SUPFAM" id="SSF55874">
    <property type="entry name" value="ATPase domain of HSP90 chaperone/DNA topoisomerase II/histidine kinase"/>
    <property type="match status" value="1"/>
</dbReference>
<keyword evidence="14" id="KW-1185">Reference proteome</keyword>
<comment type="caution">
    <text evidence="13">The sequence shown here is derived from an EMBL/GenBank/DDBJ whole genome shotgun (WGS) entry which is preliminary data.</text>
</comment>
<gene>
    <name evidence="13" type="ORF">FHR32_004723</name>
</gene>
<keyword evidence="5" id="KW-0547">Nucleotide-binding</keyword>
<dbReference type="EMBL" id="JACHJU010000001">
    <property type="protein sequence ID" value="MBB4940418.1"/>
    <property type="molecule type" value="Genomic_DNA"/>
</dbReference>
<proteinExistence type="predicted"/>
<dbReference type="InterPro" id="IPR003594">
    <property type="entry name" value="HATPase_dom"/>
</dbReference>
<keyword evidence="7" id="KW-0067">ATP-binding</keyword>
<dbReference type="GO" id="GO:0005524">
    <property type="term" value="F:ATP binding"/>
    <property type="evidence" value="ECO:0007669"/>
    <property type="project" value="UniProtKB-KW"/>
</dbReference>
<dbReference type="Pfam" id="PF07730">
    <property type="entry name" value="HisKA_3"/>
    <property type="match status" value="1"/>
</dbReference>
<evidence type="ECO:0000256" key="7">
    <source>
        <dbReference type="ARBA" id="ARBA00022840"/>
    </source>
</evidence>
<dbReference type="Proteomes" id="UP000534286">
    <property type="component" value="Unassembled WGS sequence"/>
</dbReference>
<protein>
    <recommendedName>
        <fullName evidence="2">histidine kinase</fullName>
        <ecNumber evidence="2">2.7.13.3</ecNumber>
    </recommendedName>
</protein>
<dbReference type="InterPro" id="IPR011712">
    <property type="entry name" value="Sig_transdc_His_kin_sub3_dim/P"/>
</dbReference>
<evidence type="ECO:0000256" key="9">
    <source>
        <dbReference type="SAM" id="MobiDB-lite"/>
    </source>
</evidence>
<dbReference type="PANTHER" id="PTHR24421:SF10">
    <property type="entry name" value="NITRATE_NITRITE SENSOR PROTEIN NARQ"/>
    <property type="match status" value="1"/>
</dbReference>
<accession>A0A7W7RZE7</accession>
<evidence type="ECO:0000256" key="2">
    <source>
        <dbReference type="ARBA" id="ARBA00012438"/>
    </source>
</evidence>
<name>A0A7W7RZE7_9ACTN</name>
<dbReference type="PANTHER" id="PTHR24421">
    <property type="entry name" value="NITRATE/NITRITE SENSOR PROTEIN NARX-RELATED"/>
    <property type="match status" value="1"/>
</dbReference>
<dbReference type="CDD" id="cd16917">
    <property type="entry name" value="HATPase_UhpB-NarQ-NarX-like"/>
    <property type="match status" value="1"/>
</dbReference>
<evidence type="ECO:0000313" key="13">
    <source>
        <dbReference type="EMBL" id="MBB4940418.1"/>
    </source>
</evidence>
<evidence type="ECO:0000259" key="11">
    <source>
        <dbReference type="Pfam" id="PF02518"/>
    </source>
</evidence>
<evidence type="ECO:0000256" key="5">
    <source>
        <dbReference type="ARBA" id="ARBA00022741"/>
    </source>
</evidence>
<dbReference type="GO" id="GO:0046983">
    <property type="term" value="F:protein dimerization activity"/>
    <property type="evidence" value="ECO:0007669"/>
    <property type="project" value="InterPro"/>
</dbReference>
<keyword evidence="4" id="KW-0808">Transferase</keyword>
<feature type="compositionally biased region" description="Basic and acidic residues" evidence="9">
    <location>
        <begin position="392"/>
        <end position="406"/>
    </location>
</feature>
<evidence type="ECO:0000256" key="1">
    <source>
        <dbReference type="ARBA" id="ARBA00000085"/>
    </source>
</evidence>
<feature type="transmembrane region" description="Helical" evidence="10">
    <location>
        <begin position="157"/>
        <end position="176"/>
    </location>
</feature>
<dbReference type="Pfam" id="PF02518">
    <property type="entry name" value="HATPase_c"/>
    <property type="match status" value="1"/>
</dbReference>
<keyword evidence="3" id="KW-0597">Phosphoprotein</keyword>
<evidence type="ECO:0000256" key="4">
    <source>
        <dbReference type="ARBA" id="ARBA00022679"/>
    </source>
</evidence>
<keyword evidence="8" id="KW-0902">Two-component regulatory system</keyword>
<keyword evidence="10" id="KW-1133">Transmembrane helix</keyword>
<evidence type="ECO:0000313" key="14">
    <source>
        <dbReference type="Proteomes" id="UP000534286"/>
    </source>
</evidence>
<feature type="domain" description="Histidine kinase/HSP90-like ATPase" evidence="11">
    <location>
        <begin position="304"/>
        <end position="374"/>
    </location>
</feature>
<dbReference type="GO" id="GO:0000155">
    <property type="term" value="F:phosphorelay sensor kinase activity"/>
    <property type="evidence" value="ECO:0007669"/>
    <property type="project" value="InterPro"/>
</dbReference>
<evidence type="ECO:0000256" key="3">
    <source>
        <dbReference type="ARBA" id="ARBA00022553"/>
    </source>
</evidence>
<evidence type="ECO:0000259" key="12">
    <source>
        <dbReference type="Pfam" id="PF07730"/>
    </source>
</evidence>
<organism evidence="13 14">
    <name type="scientific">Streptosporangium album</name>
    <dbReference type="NCBI Taxonomy" id="47479"/>
    <lineage>
        <taxon>Bacteria</taxon>
        <taxon>Bacillati</taxon>
        <taxon>Actinomycetota</taxon>
        <taxon>Actinomycetes</taxon>
        <taxon>Streptosporangiales</taxon>
        <taxon>Streptosporangiaceae</taxon>
        <taxon>Streptosporangium</taxon>
    </lineage>
</organism>
<evidence type="ECO:0000256" key="8">
    <source>
        <dbReference type="ARBA" id="ARBA00023012"/>
    </source>
</evidence>